<dbReference type="PRINTS" id="PR00364">
    <property type="entry name" value="DISEASERSIST"/>
</dbReference>
<dbReference type="Proteomes" id="UP000078397">
    <property type="component" value="Unassembled WGS sequence"/>
</dbReference>
<evidence type="ECO:0000259" key="7">
    <source>
        <dbReference type="Pfam" id="PF00931"/>
    </source>
</evidence>
<proteinExistence type="predicted"/>
<dbReference type="RefSeq" id="XP_018139344.1">
    <property type="nucleotide sequence ID" value="XM_018287984.1"/>
</dbReference>
<dbReference type="KEGG" id="pchm:VFPPC_09451"/>
<protein>
    <submittedName>
        <fullName evidence="8">LipA and NB-ARC domain-containing protein</fullName>
    </submittedName>
</protein>
<comment type="subcellular location">
    <subcellularLocation>
        <location evidence="2">Endoplasmic reticulum</location>
    </subcellularLocation>
    <subcellularLocation>
        <location evidence="3">Membrane</location>
    </subcellularLocation>
    <subcellularLocation>
        <location evidence="1">Mitochondrion</location>
    </subcellularLocation>
</comment>
<accession>A0A179F8H7</accession>
<dbReference type="Pfam" id="PF00931">
    <property type="entry name" value="NB-ARC"/>
    <property type="match status" value="1"/>
</dbReference>
<dbReference type="InterPro" id="IPR029058">
    <property type="entry name" value="AB_hydrolase_fold"/>
</dbReference>
<dbReference type="PANTHER" id="PTHR48182">
    <property type="entry name" value="PROTEIN SERAC1"/>
    <property type="match status" value="1"/>
</dbReference>
<dbReference type="GO" id="GO:0005739">
    <property type="term" value="C:mitochondrion"/>
    <property type="evidence" value="ECO:0007669"/>
    <property type="project" value="UniProtKB-SubCell"/>
</dbReference>
<keyword evidence="9" id="KW-1185">Reference proteome</keyword>
<dbReference type="InterPro" id="IPR027417">
    <property type="entry name" value="P-loop_NTPase"/>
</dbReference>
<dbReference type="Gene3D" id="1.25.40.10">
    <property type="entry name" value="Tetratricopeptide repeat domain"/>
    <property type="match status" value="1"/>
</dbReference>
<dbReference type="SUPFAM" id="SSF48452">
    <property type="entry name" value="TPR-like"/>
    <property type="match status" value="1"/>
</dbReference>
<dbReference type="InterPro" id="IPR052374">
    <property type="entry name" value="SERAC1"/>
</dbReference>
<dbReference type="GeneID" id="28851978"/>
<feature type="domain" description="NB-ARC" evidence="7">
    <location>
        <begin position="284"/>
        <end position="437"/>
    </location>
</feature>
<evidence type="ECO:0000256" key="3">
    <source>
        <dbReference type="ARBA" id="ARBA00004370"/>
    </source>
</evidence>
<evidence type="ECO:0000313" key="9">
    <source>
        <dbReference type="Proteomes" id="UP000078397"/>
    </source>
</evidence>
<dbReference type="GO" id="GO:0005783">
    <property type="term" value="C:endoplasmic reticulum"/>
    <property type="evidence" value="ECO:0007669"/>
    <property type="project" value="UniProtKB-SubCell"/>
</dbReference>
<dbReference type="EMBL" id="LSBJ02000007">
    <property type="protein sequence ID" value="OAQ61640.1"/>
    <property type="molecule type" value="Genomic_DNA"/>
</dbReference>
<evidence type="ECO:0000256" key="4">
    <source>
        <dbReference type="ARBA" id="ARBA00022824"/>
    </source>
</evidence>
<dbReference type="AlphaFoldDB" id="A0A179F8H7"/>
<keyword evidence="5" id="KW-0496">Mitochondrion</keyword>
<dbReference type="OrthoDB" id="1658288at2759"/>
<gene>
    <name evidence="8" type="ORF">VFPPC_09451</name>
</gene>
<dbReference type="GO" id="GO:0043531">
    <property type="term" value="F:ADP binding"/>
    <property type="evidence" value="ECO:0007669"/>
    <property type="project" value="InterPro"/>
</dbReference>
<keyword evidence="4" id="KW-0256">Endoplasmic reticulum</keyword>
<evidence type="ECO:0000256" key="6">
    <source>
        <dbReference type="ARBA" id="ARBA00023136"/>
    </source>
</evidence>
<evidence type="ECO:0000256" key="5">
    <source>
        <dbReference type="ARBA" id="ARBA00023128"/>
    </source>
</evidence>
<evidence type="ECO:0000256" key="2">
    <source>
        <dbReference type="ARBA" id="ARBA00004240"/>
    </source>
</evidence>
<dbReference type="Gene3D" id="3.40.50.300">
    <property type="entry name" value="P-loop containing nucleotide triphosphate hydrolases"/>
    <property type="match status" value="1"/>
</dbReference>
<name>A0A179F8H7_METCM</name>
<evidence type="ECO:0000313" key="8">
    <source>
        <dbReference type="EMBL" id="OAQ61640.1"/>
    </source>
</evidence>
<sequence>MVNSEPVYGVHDLRQGSPVAPKDISVDFVSIHGLGGHAFKTWTHSQTGTFWIRDLLPDRLPQVRTLAFGFNAKKTSNNAELDFEDVATQLIAGLNSHRTHEEAVTLPTPEAKLIASCAKGFVFFATPHCGSHLADFVSIFEVFSKIIVDPPNNFIRDLCTSSPKLLELDSDFKSFVREKSIPCTSFYEGERTRRNRLFRGTKIVEKASAQLFIENEEAICLNGDHINLVKFRNSSDERFRLVFDSLKKLVDKIRNAPKPKRMKEHNHIFVPFRPGRYFIGRHDELASLHNWLGDEDNYVPQAVALHGVGGVGKTQLAIKYAVDHSHLYEWVFFANAASAEVLRNDFRQMQHRVCESVDKDENFVEKILAWLTSQEDRWLLILDNANHLQDVSPYLSRLAHRGHIIVTTQDSRVDENEFIRAALHVRSLTPEASQELLFARSGLDPSNEGEAEAAKTLLAEIGHLPLAIDSAGAYMSVRRKSVTEYASLFHEYQKELLDQPRPFSNYERSVSGALELNFKEIDTRPDASALLSLLIFLNRAEVTEAFLKRGVTSQLSWGSNGEAMTVTPQENYVPEALIKLINNPIRLWDALEDLMSLSIITFGSAEDGAGSSFTLHPLYHKCAKHRMSRDLRRKHCAEALLFLAHAFPADEYILEKRDGVLTRAYIPHIIYAYESFKHPDNDLSIDFLDSFASPQSVQQVAGRLRPREVVAKLVLDGDLTYGQGEPKKNAYLLAWIDELLKDSTHLGLKARALSVRLVITYYENGNYAGGIRECEKFLDSVKQAQQSNQTTIDELTNAEIGIIHSTLAELLVTEVGSGSEQFVRSKALLKSWSPLKPEAPSRKETFALGAQARILGKVLKDHGEWAESETQFKVYLDKYAAKGTQPEGWSAGDLAHTLMEQDRAAEAEEILRTYLAARPVYQSMETRTPNRRSDTMYLEMLLGESLMLQEKYAESEALMQQLLEHFFSFGNLWHFEKFRVAFVMTVLARIHHLRGDYYPAIMYWNQMIDYCANKMDVDEQKGKWDRQSFMPLIAELSLSDCYFELGKAEIGRQRQAHSLLLLEKTDGQSWILGLGTYWLNELMTKARKWAAAGVYELDAKLSYQSSVTELPQEAA</sequence>
<dbReference type="GO" id="GO:0016020">
    <property type="term" value="C:membrane"/>
    <property type="evidence" value="ECO:0007669"/>
    <property type="project" value="UniProtKB-SubCell"/>
</dbReference>
<dbReference type="InterPro" id="IPR011990">
    <property type="entry name" value="TPR-like_helical_dom_sf"/>
</dbReference>
<reference evidence="8 9" key="1">
    <citation type="journal article" date="2016" name="PLoS Pathog.">
        <title>Biosynthesis of antibiotic leucinostatins in bio-control fungus Purpureocillium lilacinum and their inhibition on phytophthora revealed by genome mining.</title>
        <authorList>
            <person name="Wang G."/>
            <person name="Liu Z."/>
            <person name="Lin R."/>
            <person name="Li E."/>
            <person name="Mao Z."/>
            <person name="Ling J."/>
            <person name="Yang Y."/>
            <person name="Yin W.B."/>
            <person name="Xie B."/>
        </authorList>
    </citation>
    <scope>NUCLEOTIDE SEQUENCE [LARGE SCALE GENOMIC DNA]</scope>
    <source>
        <strain evidence="8">170</strain>
    </source>
</reference>
<dbReference type="PANTHER" id="PTHR48182:SF2">
    <property type="entry name" value="PROTEIN SERAC1"/>
    <property type="match status" value="1"/>
</dbReference>
<evidence type="ECO:0000256" key="1">
    <source>
        <dbReference type="ARBA" id="ARBA00004173"/>
    </source>
</evidence>
<keyword evidence="6" id="KW-0472">Membrane</keyword>
<dbReference type="SUPFAM" id="SSF53474">
    <property type="entry name" value="alpha/beta-Hydrolases"/>
    <property type="match status" value="1"/>
</dbReference>
<comment type="caution">
    <text evidence="8">The sequence shown here is derived from an EMBL/GenBank/DDBJ whole genome shotgun (WGS) entry which is preliminary data.</text>
</comment>
<dbReference type="InterPro" id="IPR002182">
    <property type="entry name" value="NB-ARC"/>
</dbReference>
<dbReference type="SUPFAM" id="SSF52540">
    <property type="entry name" value="P-loop containing nucleoside triphosphate hydrolases"/>
    <property type="match status" value="1"/>
</dbReference>
<organism evidence="8 9">
    <name type="scientific">Pochonia chlamydosporia 170</name>
    <dbReference type="NCBI Taxonomy" id="1380566"/>
    <lineage>
        <taxon>Eukaryota</taxon>
        <taxon>Fungi</taxon>
        <taxon>Dikarya</taxon>
        <taxon>Ascomycota</taxon>
        <taxon>Pezizomycotina</taxon>
        <taxon>Sordariomycetes</taxon>
        <taxon>Hypocreomycetidae</taxon>
        <taxon>Hypocreales</taxon>
        <taxon>Clavicipitaceae</taxon>
        <taxon>Pochonia</taxon>
    </lineage>
</organism>